<organism evidence="1 2">
    <name type="scientific">Dulcicalothrix desertica PCC 7102</name>
    <dbReference type="NCBI Taxonomy" id="232991"/>
    <lineage>
        <taxon>Bacteria</taxon>
        <taxon>Bacillati</taxon>
        <taxon>Cyanobacteriota</taxon>
        <taxon>Cyanophyceae</taxon>
        <taxon>Nostocales</taxon>
        <taxon>Calotrichaceae</taxon>
        <taxon>Dulcicalothrix</taxon>
    </lineage>
</organism>
<proteinExistence type="predicted"/>
<dbReference type="SUPFAM" id="SSF52540">
    <property type="entry name" value="P-loop containing nucleoside triphosphate hydrolases"/>
    <property type="match status" value="1"/>
</dbReference>
<dbReference type="RefSeq" id="WP_127085285.1">
    <property type="nucleotide sequence ID" value="NZ_RSCL01000022.1"/>
</dbReference>
<accession>A0A433V3T5</accession>
<evidence type="ECO:0000313" key="1">
    <source>
        <dbReference type="EMBL" id="RUT00754.1"/>
    </source>
</evidence>
<dbReference type="EMBL" id="RSCL01000022">
    <property type="protein sequence ID" value="RUT00754.1"/>
    <property type="molecule type" value="Genomic_DNA"/>
</dbReference>
<name>A0A433V3T5_9CYAN</name>
<sequence length="249" mass="28865">MSITVIGDRGIGKTSMVVALAKHGTKHVHIVNNPEYIVTRRLNIEENRIAGTAQMTQETLLVNIELASGTRQMQVLWIDTPGEAFSNRDWKTNYPNAWSDIQTQISESRAIILLLPPHRDMIAAPNLDQRTIPNELPTARAWINRFESWLNFFKQNCSPVEHILICIHRADTFCDIKQEGKKWSYQQSKTSLFYEYNTHIRKTYFTNVEKQIRDHNNSNTNLQFFITTTDNPQLLELPWIYIGAYLTNT</sequence>
<reference evidence="1" key="2">
    <citation type="journal article" date="2019" name="Genome Biol. Evol.">
        <title>Day and night: Metabolic profiles and evolutionary relationships of six axenic non-marine cyanobacteria.</title>
        <authorList>
            <person name="Will S.E."/>
            <person name="Henke P."/>
            <person name="Boedeker C."/>
            <person name="Huang S."/>
            <person name="Brinkmann H."/>
            <person name="Rohde M."/>
            <person name="Jarek M."/>
            <person name="Friedl T."/>
            <person name="Seufert S."/>
            <person name="Schumacher M."/>
            <person name="Overmann J."/>
            <person name="Neumann-Schaal M."/>
            <person name="Petersen J."/>
        </authorList>
    </citation>
    <scope>NUCLEOTIDE SEQUENCE [LARGE SCALE GENOMIC DNA]</scope>
    <source>
        <strain evidence="1">PCC 7102</strain>
    </source>
</reference>
<evidence type="ECO:0008006" key="3">
    <source>
        <dbReference type="Google" id="ProtNLM"/>
    </source>
</evidence>
<keyword evidence="2" id="KW-1185">Reference proteome</keyword>
<gene>
    <name evidence="1" type="ORF">DSM106972_071630</name>
</gene>
<dbReference type="Gene3D" id="3.40.50.300">
    <property type="entry name" value="P-loop containing nucleotide triphosphate hydrolases"/>
    <property type="match status" value="1"/>
</dbReference>
<dbReference type="AlphaFoldDB" id="A0A433V3T5"/>
<comment type="caution">
    <text evidence="1">The sequence shown here is derived from an EMBL/GenBank/DDBJ whole genome shotgun (WGS) entry which is preliminary data.</text>
</comment>
<reference evidence="1" key="1">
    <citation type="submission" date="2018-12" db="EMBL/GenBank/DDBJ databases">
        <authorList>
            <person name="Will S."/>
            <person name="Neumann-Schaal M."/>
            <person name="Henke P."/>
        </authorList>
    </citation>
    <scope>NUCLEOTIDE SEQUENCE</scope>
    <source>
        <strain evidence="1">PCC 7102</strain>
    </source>
</reference>
<protein>
    <recommendedName>
        <fullName evidence="3">G domain-containing protein</fullName>
    </recommendedName>
</protein>
<dbReference type="InterPro" id="IPR027417">
    <property type="entry name" value="P-loop_NTPase"/>
</dbReference>
<evidence type="ECO:0000313" key="2">
    <source>
        <dbReference type="Proteomes" id="UP000271624"/>
    </source>
</evidence>
<dbReference type="Proteomes" id="UP000271624">
    <property type="component" value="Unassembled WGS sequence"/>
</dbReference>
<dbReference type="OrthoDB" id="573162at2"/>